<gene>
    <name evidence="2" type="ORF">KCV03_g1363</name>
</gene>
<organism evidence="2 3">
    <name type="scientific">Aureobasidium melanogenum</name>
    <name type="common">Aureobasidium pullulans var. melanogenum</name>
    <dbReference type="NCBI Taxonomy" id="46634"/>
    <lineage>
        <taxon>Eukaryota</taxon>
        <taxon>Fungi</taxon>
        <taxon>Dikarya</taxon>
        <taxon>Ascomycota</taxon>
        <taxon>Pezizomycotina</taxon>
        <taxon>Dothideomycetes</taxon>
        <taxon>Dothideomycetidae</taxon>
        <taxon>Dothideales</taxon>
        <taxon>Saccotheciaceae</taxon>
        <taxon>Aureobasidium</taxon>
    </lineage>
</organism>
<evidence type="ECO:0000313" key="2">
    <source>
        <dbReference type="EMBL" id="KAH0232198.1"/>
    </source>
</evidence>
<feature type="region of interest" description="Disordered" evidence="1">
    <location>
        <begin position="65"/>
        <end position="124"/>
    </location>
</feature>
<reference evidence="2" key="2">
    <citation type="submission" date="2021-08" db="EMBL/GenBank/DDBJ databases">
        <authorList>
            <person name="Gostincar C."/>
            <person name="Sun X."/>
            <person name="Song Z."/>
            <person name="Gunde-Cimerman N."/>
        </authorList>
    </citation>
    <scope>NUCLEOTIDE SEQUENCE</scope>
    <source>
        <strain evidence="2">EXF-8016</strain>
    </source>
</reference>
<dbReference type="EMBL" id="JAHFYH010000005">
    <property type="protein sequence ID" value="KAH0232198.1"/>
    <property type="molecule type" value="Genomic_DNA"/>
</dbReference>
<feature type="compositionally biased region" description="Polar residues" evidence="1">
    <location>
        <begin position="77"/>
        <end position="86"/>
    </location>
</feature>
<proteinExistence type="predicted"/>
<evidence type="ECO:0000256" key="1">
    <source>
        <dbReference type="SAM" id="MobiDB-lite"/>
    </source>
</evidence>
<name>A0A9P8KC35_AURME</name>
<dbReference type="AlphaFoldDB" id="A0A9P8KC35"/>
<feature type="compositionally biased region" description="Low complexity" evidence="1">
    <location>
        <begin position="95"/>
        <end position="112"/>
    </location>
</feature>
<protein>
    <submittedName>
        <fullName evidence="2">Uncharacterized protein</fullName>
    </submittedName>
</protein>
<sequence>MSHGGPLTLTQKRIMALRATTAEPHNTSLLPAVYDHSSSASTSPQAITDRQLLPSFDDIEMHDISTPASAASPPPNYSHSRPQPSFSAAAKSFVPPGASATSTMPTASTTPAKRLPPHRTMQAQAPNTTAAIPIVKPDPPASPALTEQSAVALPVRRAGPHAKLGPHARKTDALIQPDTPSTVQDNFSGPQVKTDTWAEVQEPQVKAEIAQREVAPVAHSVSIDQAAPIVEQSVTLNSAASVAQVQPSVGSNNITASNQVNRATRHLGRNQWLAMLDGMDDPEKGCELILGLADHLRTSVESRESTAEEPCTSTIKEVLVEFESGQRAPATVDPEMSVSEMVKECASLTNVNESDIQVVLKIGTQSQVSEEL</sequence>
<feature type="non-terminal residue" evidence="2">
    <location>
        <position position="372"/>
    </location>
</feature>
<dbReference type="Proteomes" id="UP000767238">
    <property type="component" value="Unassembled WGS sequence"/>
</dbReference>
<dbReference type="OrthoDB" id="3910206at2759"/>
<comment type="caution">
    <text evidence="2">The sequence shown here is derived from an EMBL/GenBank/DDBJ whole genome shotgun (WGS) entry which is preliminary data.</text>
</comment>
<reference evidence="2" key="1">
    <citation type="journal article" date="2021" name="J Fungi (Basel)">
        <title>Virulence traits and population genomics of the black yeast Aureobasidium melanogenum.</title>
        <authorList>
            <person name="Cernosa A."/>
            <person name="Sun X."/>
            <person name="Gostincar C."/>
            <person name="Fang C."/>
            <person name="Gunde-Cimerman N."/>
            <person name="Song Z."/>
        </authorList>
    </citation>
    <scope>NUCLEOTIDE SEQUENCE</scope>
    <source>
        <strain evidence="2">EXF-8016</strain>
    </source>
</reference>
<evidence type="ECO:0000313" key="3">
    <source>
        <dbReference type="Proteomes" id="UP000767238"/>
    </source>
</evidence>
<accession>A0A9P8KC35</accession>